<dbReference type="EMBL" id="KN847496">
    <property type="protein sequence ID" value="KIW14467.1"/>
    <property type="molecule type" value="Genomic_DNA"/>
</dbReference>
<feature type="domain" description="Xylose isomerase-like TIM barrel" evidence="1">
    <location>
        <begin position="25"/>
        <end position="313"/>
    </location>
</feature>
<accession>A0A0D1ZNU2</accession>
<dbReference type="PANTHER" id="PTHR12110">
    <property type="entry name" value="HYDROXYPYRUVATE ISOMERASE"/>
    <property type="match status" value="1"/>
</dbReference>
<organism evidence="2 3">
    <name type="scientific">Exophiala spinifera</name>
    <dbReference type="NCBI Taxonomy" id="91928"/>
    <lineage>
        <taxon>Eukaryota</taxon>
        <taxon>Fungi</taxon>
        <taxon>Dikarya</taxon>
        <taxon>Ascomycota</taxon>
        <taxon>Pezizomycotina</taxon>
        <taxon>Eurotiomycetes</taxon>
        <taxon>Chaetothyriomycetidae</taxon>
        <taxon>Chaetothyriales</taxon>
        <taxon>Herpotrichiellaceae</taxon>
        <taxon>Exophiala</taxon>
    </lineage>
</organism>
<dbReference type="VEuPathDB" id="FungiDB:PV08_07251"/>
<dbReference type="GeneID" id="27334334"/>
<dbReference type="Proteomes" id="UP000053328">
    <property type="component" value="Unassembled WGS sequence"/>
</dbReference>
<protein>
    <recommendedName>
        <fullName evidence="1">Xylose isomerase-like TIM barrel domain-containing protein</fullName>
    </recommendedName>
</protein>
<dbReference type="PANTHER" id="PTHR12110:SF21">
    <property type="entry name" value="XYLOSE ISOMERASE-LIKE TIM BARREL DOMAIN-CONTAINING PROTEIN"/>
    <property type="match status" value="1"/>
</dbReference>
<keyword evidence="3" id="KW-1185">Reference proteome</keyword>
<dbReference type="SUPFAM" id="SSF51658">
    <property type="entry name" value="Xylose isomerase-like"/>
    <property type="match status" value="1"/>
</dbReference>
<dbReference type="HOGENOM" id="CLU_035063_0_0_1"/>
<name>A0A0D1ZNU2_9EURO</name>
<dbReference type="STRING" id="91928.A0A0D1ZNU2"/>
<dbReference type="InterPro" id="IPR013022">
    <property type="entry name" value="Xyl_isomerase-like_TIM-brl"/>
</dbReference>
<dbReference type="OrthoDB" id="4133898at2759"/>
<evidence type="ECO:0000313" key="3">
    <source>
        <dbReference type="Proteomes" id="UP000053328"/>
    </source>
</evidence>
<dbReference type="Gene3D" id="3.20.20.150">
    <property type="entry name" value="Divalent-metal-dependent TIM barrel enzymes"/>
    <property type="match status" value="1"/>
</dbReference>
<evidence type="ECO:0000259" key="1">
    <source>
        <dbReference type="Pfam" id="PF01261"/>
    </source>
</evidence>
<dbReference type="RefSeq" id="XP_016234683.1">
    <property type="nucleotide sequence ID" value="XM_016381581.1"/>
</dbReference>
<proteinExistence type="predicted"/>
<dbReference type="InterPro" id="IPR036237">
    <property type="entry name" value="Xyl_isomerase-like_sf"/>
</dbReference>
<dbReference type="AlphaFoldDB" id="A0A0D1ZNU2"/>
<dbReference type="InterPro" id="IPR050312">
    <property type="entry name" value="IolE/XylAMocC-like"/>
</dbReference>
<gene>
    <name evidence="2" type="ORF">PV08_07251</name>
</gene>
<dbReference type="Pfam" id="PF01261">
    <property type="entry name" value="AP_endonuc_2"/>
    <property type="match status" value="1"/>
</dbReference>
<reference evidence="2 3" key="1">
    <citation type="submission" date="2015-01" db="EMBL/GenBank/DDBJ databases">
        <title>The Genome Sequence of Exophiala spinifera CBS89968.</title>
        <authorList>
            <consortium name="The Broad Institute Genomics Platform"/>
            <person name="Cuomo C."/>
            <person name="de Hoog S."/>
            <person name="Gorbushina A."/>
            <person name="Stielow B."/>
            <person name="Teixiera M."/>
            <person name="Abouelleil A."/>
            <person name="Chapman S.B."/>
            <person name="Priest M."/>
            <person name="Young S.K."/>
            <person name="Wortman J."/>
            <person name="Nusbaum C."/>
            <person name="Birren B."/>
        </authorList>
    </citation>
    <scope>NUCLEOTIDE SEQUENCE [LARGE SCALE GENOMIC DNA]</scope>
    <source>
        <strain evidence="2 3">CBS 89968</strain>
    </source>
</reference>
<sequence length="339" mass="38309">MDFEPTIASVSLGDPSVHPIATRLSAAACHGFTQVEIVEADLLEQTKALGFDRSEYGQVQAAKSIRALCDNHRLKVKVLQPFWFYEGLLDKAERLAKIKKLELWMKLAAILGARIIQIPTNWLARGTTGDVEVIVQDMIEMSGLGLKQDPVIYFAYEGVAWGTHLDTWQGTWEIVKRVDRSNFGLCLDTFHIAGRVWGDPTAPSGINEDADRVLDDSLEEMVRSLDVDKIFYVQPGDAERLDRPLVPGHTLYTEDQKPRMTWSRNARLFAFEQDRGGYLPVQKIMETLVVRMGYRGLISAEMFSRHLFDPRPEVPAEFASRGAQSYRNMIEALHRQLGS</sequence>
<evidence type="ECO:0000313" key="2">
    <source>
        <dbReference type="EMBL" id="KIW14467.1"/>
    </source>
</evidence>